<dbReference type="CDD" id="cd07814">
    <property type="entry name" value="SRPBCC_CalC_Aha1-like"/>
    <property type="match status" value="1"/>
</dbReference>
<protein>
    <submittedName>
        <fullName evidence="1">SRPBCC domain-containing protein</fullName>
    </submittedName>
</protein>
<proteinExistence type="predicted"/>
<dbReference type="Proteomes" id="UP001139384">
    <property type="component" value="Unassembled WGS sequence"/>
</dbReference>
<name>A0A9X1PTN6_STRM4</name>
<sequence length="270" mass="30170">MADTPVPYVPYRLERTIEVPASLQDAWYSIATGEGITAWMLPASVDEFVGGRTYLNVDEVGGADSPGIVRAWDEPSYFVYEEYWATLAGKDQSRVTPLVNEFFLTTTDRDTRVIRVVTSAFGQGEAWERHFFEINMELGWGPLFEQLRLFLTHFPGERGARMFDHMAVSQASPTSAMATVLRSLGVDREGRQVKLHGFKGEVALLSDVHAVVLLDSPVHGMLSLQTFPDENTGAFIRMACHLYGAEAESHVKRESPVWGQWLKDLFPAAP</sequence>
<evidence type="ECO:0000313" key="2">
    <source>
        <dbReference type="Proteomes" id="UP001139384"/>
    </source>
</evidence>
<dbReference type="RefSeq" id="WP_234760620.1">
    <property type="nucleotide sequence ID" value="NZ_JAKEIP010000004.1"/>
</dbReference>
<evidence type="ECO:0000313" key="1">
    <source>
        <dbReference type="EMBL" id="MCF1592325.1"/>
    </source>
</evidence>
<dbReference type="InterPro" id="IPR023393">
    <property type="entry name" value="START-like_dom_sf"/>
</dbReference>
<gene>
    <name evidence="1" type="ORF">L0P92_01890</name>
</gene>
<dbReference type="SUPFAM" id="SSF55961">
    <property type="entry name" value="Bet v1-like"/>
    <property type="match status" value="1"/>
</dbReference>
<accession>A0A9X1PTN6</accession>
<dbReference type="Gene3D" id="3.30.530.20">
    <property type="match status" value="1"/>
</dbReference>
<keyword evidence="2" id="KW-1185">Reference proteome</keyword>
<dbReference type="EMBL" id="JAKEIP010000004">
    <property type="protein sequence ID" value="MCF1592325.1"/>
    <property type="molecule type" value="Genomic_DNA"/>
</dbReference>
<dbReference type="AlphaFoldDB" id="A0A9X1PTN6"/>
<reference evidence="1" key="1">
    <citation type="submission" date="2022-01" db="EMBL/GenBank/DDBJ databases">
        <title>Draft Genome Sequences of Seven Type Strains of the Genus Streptomyces.</title>
        <authorList>
            <person name="Aziz S."/>
            <person name="Coretto E."/>
            <person name="Chronakova A."/>
            <person name="Sproer C."/>
            <person name="Huber K."/>
            <person name="Nouioui I."/>
            <person name="Gross H."/>
        </authorList>
    </citation>
    <scope>NUCLEOTIDE SEQUENCE</scope>
    <source>
        <strain evidence="1">DSM 103493</strain>
    </source>
</reference>
<comment type="caution">
    <text evidence="1">The sequence shown here is derived from an EMBL/GenBank/DDBJ whole genome shotgun (WGS) entry which is preliminary data.</text>
</comment>
<organism evidence="1 2">
    <name type="scientific">Streptomyces muensis</name>
    <dbReference type="NCBI Taxonomy" id="1077944"/>
    <lineage>
        <taxon>Bacteria</taxon>
        <taxon>Bacillati</taxon>
        <taxon>Actinomycetota</taxon>
        <taxon>Actinomycetes</taxon>
        <taxon>Kitasatosporales</taxon>
        <taxon>Streptomycetaceae</taxon>
        <taxon>Streptomyces</taxon>
    </lineage>
</organism>